<name>A0A9W4GS86_9ACTN</name>
<keyword evidence="2" id="KW-1185">Reference proteome</keyword>
<proteinExistence type="predicted"/>
<accession>A0A9W4GS86</accession>
<comment type="caution">
    <text evidence="1">The sequence shown here is derived from an EMBL/GenBank/DDBJ whole genome shotgun (WGS) entry which is preliminary data.</text>
</comment>
<dbReference type="AlphaFoldDB" id="A0A9W4GS86"/>
<dbReference type="Proteomes" id="UP001152519">
    <property type="component" value="Unassembled WGS sequence"/>
</dbReference>
<reference evidence="1" key="1">
    <citation type="submission" date="2021-05" db="EMBL/GenBank/DDBJ databases">
        <authorList>
            <person name="Arsene-Ploetze F."/>
        </authorList>
    </citation>
    <scope>NUCLEOTIDE SEQUENCE</scope>
    <source>
        <strain evidence="1">DSM 42138</strain>
    </source>
</reference>
<evidence type="ECO:0000313" key="1">
    <source>
        <dbReference type="EMBL" id="CAG6395074.1"/>
    </source>
</evidence>
<sequence length="213" mass="23918">MYVCKTAAMDGPNFTAPPPYPEPPAVDAFLSAVDHAMNSNTLLLTAACDVPVTAGNRQDVLHAFLRSALFEQLVRAADRCRGWYNLADEYDDRPRQRPLLHADFRATMSPLDHAGFLARLRWMLCEAFSPYRHHYPAKEAEPLVRAFDRELLGAHGPAWSFAAISPDFLRSTGYYSGEEEPLKPVYFDGGDSDTVTFIHRDRTFHMLLTNGSP</sequence>
<protein>
    <submittedName>
        <fullName evidence="1">Uncharacterized protein</fullName>
    </submittedName>
</protein>
<dbReference type="EMBL" id="CAJSLV010000059">
    <property type="protein sequence ID" value="CAG6395074.1"/>
    <property type="molecule type" value="Genomic_DNA"/>
</dbReference>
<organism evidence="1 2">
    <name type="scientific">Actinacidiphila cocklensis</name>
    <dbReference type="NCBI Taxonomy" id="887465"/>
    <lineage>
        <taxon>Bacteria</taxon>
        <taxon>Bacillati</taxon>
        <taxon>Actinomycetota</taxon>
        <taxon>Actinomycetes</taxon>
        <taxon>Kitasatosporales</taxon>
        <taxon>Streptomycetaceae</taxon>
        <taxon>Actinacidiphila</taxon>
    </lineage>
</organism>
<evidence type="ECO:0000313" key="2">
    <source>
        <dbReference type="Proteomes" id="UP001152519"/>
    </source>
</evidence>
<gene>
    <name evidence="1" type="ORF">SCOCK_30307</name>
</gene>